<keyword evidence="3" id="KW-1185">Reference proteome</keyword>
<name>A0A8T2TP80_CERRI</name>
<evidence type="ECO:0000313" key="3">
    <source>
        <dbReference type="Proteomes" id="UP000825935"/>
    </source>
</evidence>
<gene>
    <name evidence="2" type="ORF">KP509_12G059000</name>
</gene>
<evidence type="ECO:0000313" key="2">
    <source>
        <dbReference type="EMBL" id="KAH7423516.1"/>
    </source>
</evidence>
<organism evidence="2 3">
    <name type="scientific">Ceratopteris richardii</name>
    <name type="common">Triangle waterfern</name>
    <dbReference type="NCBI Taxonomy" id="49495"/>
    <lineage>
        <taxon>Eukaryota</taxon>
        <taxon>Viridiplantae</taxon>
        <taxon>Streptophyta</taxon>
        <taxon>Embryophyta</taxon>
        <taxon>Tracheophyta</taxon>
        <taxon>Polypodiopsida</taxon>
        <taxon>Polypodiidae</taxon>
        <taxon>Polypodiales</taxon>
        <taxon>Pteridineae</taxon>
        <taxon>Pteridaceae</taxon>
        <taxon>Parkerioideae</taxon>
        <taxon>Ceratopteris</taxon>
    </lineage>
</organism>
<dbReference type="Gene3D" id="3.30.559.10">
    <property type="entry name" value="Chloramphenicol acetyltransferase-like domain"/>
    <property type="match status" value="2"/>
</dbReference>
<dbReference type="PANTHER" id="PTHR31642:SF231">
    <property type="entry name" value="BAHD FAMILY ACYLTRANSFERASE, CLADE V"/>
    <property type="match status" value="1"/>
</dbReference>
<reference evidence="2" key="1">
    <citation type="submission" date="2021-08" db="EMBL/GenBank/DDBJ databases">
        <title>WGS assembly of Ceratopteris richardii.</title>
        <authorList>
            <person name="Marchant D.B."/>
            <person name="Chen G."/>
            <person name="Jenkins J."/>
            <person name="Shu S."/>
            <person name="Leebens-Mack J."/>
            <person name="Grimwood J."/>
            <person name="Schmutz J."/>
            <person name="Soltis P."/>
            <person name="Soltis D."/>
            <person name="Chen Z.-H."/>
        </authorList>
    </citation>
    <scope>NUCLEOTIDE SEQUENCE</scope>
    <source>
        <strain evidence="2">Whitten #5841</strain>
        <tissue evidence="2">Leaf</tissue>
    </source>
</reference>
<dbReference type="Pfam" id="PF02458">
    <property type="entry name" value="Transferase"/>
    <property type="match status" value="1"/>
</dbReference>
<dbReference type="OrthoDB" id="671439at2759"/>
<dbReference type="GO" id="GO:0016747">
    <property type="term" value="F:acyltransferase activity, transferring groups other than amino-acyl groups"/>
    <property type="evidence" value="ECO:0007669"/>
    <property type="project" value="TreeGrafter"/>
</dbReference>
<dbReference type="InterPro" id="IPR050317">
    <property type="entry name" value="Plant_Fungal_Acyltransferase"/>
</dbReference>
<evidence type="ECO:0000256" key="1">
    <source>
        <dbReference type="ARBA" id="ARBA00009861"/>
    </source>
</evidence>
<dbReference type="Proteomes" id="UP000825935">
    <property type="component" value="Chromosome 12"/>
</dbReference>
<dbReference type="PANTHER" id="PTHR31642">
    <property type="entry name" value="TRICHOTHECENE 3-O-ACETYLTRANSFERASE"/>
    <property type="match status" value="1"/>
</dbReference>
<sequence>MSSSSAAAVAPSELHVCLGDVETILPSSPTELTSLYLSQIDQRVAYIVETVFFYPAPSTRAADRHDVVRKLRQDLSDILVPYHFMSGRLAASEEGGLQIDCNRKGALFASASSELALDELGDLTYPNPAFRNLVLQAPKGDKMADNPLFMMQVTVFRCAGFCIGFSMNHAVFDGYGAFEFLRNFSSLARGEGLVVEPKPDRTMLKPRNPPQISLEHPEYLKLTEVPKDSSFTTSDIADLDFAAIQLSQKHVFKVFPFSGDMLNRLKNVAMSDASLQKCSSFDAIAAHVWQSRTKALGMRPLAPSKMLYAVDIRSRLHPPLPKGFAGNAIMSGFVCLPAETLQKETLSYAVRKVQEATDKITDEYVRSSLDWGATYGGVPNLPGGICLSAWWKLPFHLVDFGWGRPNYAGPVMNGLVEFVLLLSNGTSEGLNIFIALEPDQMQEFEKIIYSF</sequence>
<protein>
    <submittedName>
        <fullName evidence="2">Uncharacterized protein</fullName>
    </submittedName>
</protein>
<dbReference type="EMBL" id="CM035417">
    <property type="protein sequence ID" value="KAH7423516.1"/>
    <property type="molecule type" value="Genomic_DNA"/>
</dbReference>
<dbReference type="InterPro" id="IPR023213">
    <property type="entry name" value="CAT-like_dom_sf"/>
</dbReference>
<comment type="caution">
    <text evidence="2">The sequence shown here is derived from an EMBL/GenBank/DDBJ whole genome shotgun (WGS) entry which is preliminary data.</text>
</comment>
<dbReference type="OMA" id="THEHFEF"/>
<proteinExistence type="inferred from homology"/>
<accession>A0A8T2TP80</accession>
<dbReference type="AlphaFoldDB" id="A0A8T2TP80"/>
<comment type="similarity">
    <text evidence="1">Belongs to the plant acyltransferase family.</text>
</comment>